<evidence type="ECO:0000313" key="16">
    <source>
        <dbReference type="EMBL" id="SHI54711.1"/>
    </source>
</evidence>
<comment type="pathway">
    <text evidence="3">Lipid metabolism.</text>
</comment>
<evidence type="ECO:0000256" key="2">
    <source>
        <dbReference type="ARBA" id="ARBA00005164"/>
    </source>
</evidence>
<evidence type="ECO:0000256" key="10">
    <source>
        <dbReference type="ARBA" id="ARBA00041398"/>
    </source>
</evidence>
<feature type="domain" description="Alpha-D-phosphohexomutase alpha/beta/alpha" evidence="14">
    <location>
        <begin position="208"/>
        <end position="311"/>
    </location>
</feature>
<evidence type="ECO:0000256" key="3">
    <source>
        <dbReference type="ARBA" id="ARBA00005189"/>
    </source>
</evidence>
<dbReference type="GO" id="GO:0000287">
    <property type="term" value="F:magnesium ion binding"/>
    <property type="evidence" value="ECO:0007669"/>
    <property type="project" value="InterPro"/>
</dbReference>
<dbReference type="InterPro" id="IPR005846">
    <property type="entry name" value="A-D-PHexomutase_a/b/a-III"/>
</dbReference>
<dbReference type="EMBL" id="FQZS01000004">
    <property type="protein sequence ID" value="SHI54711.1"/>
    <property type="molecule type" value="Genomic_DNA"/>
</dbReference>
<evidence type="ECO:0000259" key="13">
    <source>
        <dbReference type="Pfam" id="PF02878"/>
    </source>
</evidence>
<evidence type="ECO:0000256" key="9">
    <source>
        <dbReference type="ARBA" id="ARBA00039995"/>
    </source>
</evidence>
<evidence type="ECO:0000256" key="12">
    <source>
        <dbReference type="RuleBase" id="RU004326"/>
    </source>
</evidence>
<dbReference type="GO" id="GO:0006166">
    <property type="term" value="P:purine ribonucleoside salvage"/>
    <property type="evidence" value="ECO:0007669"/>
    <property type="project" value="TreeGrafter"/>
</dbReference>
<evidence type="ECO:0000256" key="7">
    <source>
        <dbReference type="ARBA" id="ARBA00022842"/>
    </source>
</evidence>
<evidence type="ECO:0000259" key="14">
    <source>
        <dbReference type="Pfam" id="PF02879"/>
    </source>
</evidence>
<dbReference type="OrthoDB" id="9806956at2"/>
<sequence>MDYRRRYEEWLNGEYFDEATKKELRDIINDEKEIEDRFYKDLHFGTGGLRGIIGAGTNRMNKYTVAKATKGLANYILKQEENEPSVVIAHDSRHFSREFAREAAAVLLSSGIKVYLFEDLRPTPELSFAVRETKSTAGIVITASHNPPEYNGYKVYWKDGGQIVSPVAEELMDEINSISDFSGIQCLDGCSLEDFHNFHMIGEELDRKYFDKVKSLSLNPEVIKEVKDIAIVYTPLHGSGNMPVRRVLKEMGFENVHVVPEQEKPDGSFPTVEYPNPEEEESFNLALKLAKKVDADLILATDPDCDRVGVMVKKAEDEYYKLSGNQTGVLLAHYIFSSLKKKGMLKKDSFFVDTIVTGRMTEKIASSYGIETISTLTGFKYIAQQIKELGDKGGRSFVFGYEESYGYLTGNFVRDKDAVIASMLISEMAAFYKKQGMTLYDALMKLYEEYGYHREELLSIVLKGKEGAMAITNMMDVMRNNPPKSIAGMKVCEMRDYLTYEGPVKLPKDNVLYFVLEGNDWFAMRPSGTEPKLKIYIGVSDLSLKAAEDKAKMLMAGIKSMLGY</sequence>
<dbReference type="STRING" id="1122184.SAMN02745176_00637"/>
<organism evidence="16 17">
    <name type="scientific">Lutispora thermophila DSM 19022</name>
    <dbReference type="NCBI Taxonomy" id="1122184"/>
    <lineage>
        <taxon>Bacteria</taxon>
        <taxon>Bacillati</taxon>
        <taxon>Bacillota</taxon>
        <taxon>Clostridia</taxon>
        <taxon>Lutisporales</taxon>
        <taxon>Lutisporaceae</taxon>
        <taxon>Lutispora</taxon>
    </lineage>
</organism>
<keyword evidence="17" id="KW-1185">Reference proteome</keyword>
<dbReference type="InterPro" id="IPR016055">
    <property type="entry name" value="A-D-PHexomutase_a/b/a-I/II/III"/>
</dbReference>
<dbReference type="AlphaFoldDB" id="A0A1M6C1K0"/>
<dbReference type="InterPro" id="IPR036900">
    <property type="entry name" value="A-D-PHexomutase_C_sf"/>
</dbReference>
<name>A0A1M6C1K0_9FIRM</name>
<reference evidence="16 17" key="1">
    <citation type="submission" date="2016-11" db="EMBL/GenBank/DDBJ databases">
        <authorList>
            <person name="Jaros S."/>
            <person name="Januszkiewicz K."/>
            <person name="Wedrychowicz H."/>
        </authorList>
    </citation>
    <scope>NUCLEOTIDE SEQUENCE [LARGE SCALE GENOMIC DNA]</scope>
    <source>
        <strain evidence="16 17">DSM 19022</strain>
    </source>
</reference>
<comment type="cofactor">
    <cofactor evidence="1">
        <name>Mg(2+)</name>
        <dbReference type="ChEBI" id="CHEBI:18420"/>
    </cofactor>
</comment>
<keyword evidence="8" id="KW-0413">Isomerase</keyword>
<protein>
    <recommendedName>
        <fullName evidence="9">Phosphoglucomutase</fullName>
    </recommendedName>
    <alternativeName>
        <fullName evidence="11">Alpha-phosphoglucomutase</fullName>
    </alternativeName>
    <alternativeName>
        <fullName evidence="10">Glucose phosphomutase</fullName>
    </alternativeName>
</protein>
<feature type="domain" description="Alpha-D-phosphohexomutase alpha/beta/alpha" evidence="15">
    <location>
        <begin position="324"/>
        <end position="450"/>
    </location>
</feature>
<dbReference type="InterPro" id="IPR005844">
    <property type="entry name" value="A-D-PHexomutase_a/b/a-I"/>
</dbReference>
<evidence type="ECO:0000313" key="17">
    <source>
        <dbReference type="Proteomes" id="UP000184442"/>
    </source>
</evidence>
<proteinExistence type="inferred from homology"/>
<keyword evidence="5" id="KW-0597">Phosphoprotein</keyword>
<dbReference type="PROSITE" id="PS00710">
    <property type="entry name" value="PGM_PMM"/>
    <property type="match status" value="1"/>
</dbReference>
<comment type="pathway">
    <text evidence="2">Glycolipid metabolism; diglucosyl-diacylglycerol biosynthesis.</text>
</comment>
<evidence type="ECO:0000256" key="5">
    <source>
        <dbReference type="ARBA" id="ARBA00022553"/>
    </source>
</evidence>
<feature type="domain" description="Alpha-D-phosphohexomutase alpha/beta/alpha" evidence="13">
    <location>
        <begin position="43"/>
        <end position="179"/>
    </location>
</feature>
<dbReference type="Pfam" id="PF02878">
    <property type="entry name" value="PGM_PMM_I"/>
    <property type="match status" value="1"/>
</dbReference>
<dbReference type="Pfam" id="PF02880">
    <property type="entry name" value="PGM_PMM_III"/>
    <property type="match status" value="1"/>
</dbReference>
<dbReference type="SUPFAM" id="SSF55957">
    <property type="entry name" value="Phosphoglucomutase, C-terminal domain"/>
    <property type="match status" value="1"/>
</dbReference>
<dbReference type="InterPro" id="IPR016066">
    <property type="entry name" value="A-D-PHexomutase_CS"/>
</dbReference>
<comment type="similarity">
    <text evidence="4 12">Belongs to the phosphohexose mutase family.</text>
</comment>
<evidence type="ECO:0000256" key="1">
    <source>
        <dbReference type="ARBA" id="ARBA00001946"/>
    </source>
</evidence>
<dbReference type="Proteomes" id="UP000184442">
    <property type="component" value="Unassembled WGS sequence"/>
</dbReference>
<dbReference type="PANTHER" id="PTHR45745">
    <property type="entry name" value="PHOSPHOMANNOMUTASE 45A"/>
    <property type="match status" value="1"/>
</dbReference>
<dbReference type="SUPFAM" id="SSF53738">
    <property type="entry name" value="Phosphoglucomutase, first 3 domains"/>
    <property type="match status" value="3"/>
</dbReference>
<dbReference type="GO" id="GO:0008973">
    <property type="term" value="F:phosphopentomutase activity"/>
    <property type="evidence" value="ECO:0007669"/>
    <property type="project" value="TreeGrafter"/>
</dbReference>
<keyword evidence="6 12" id="KW-0479">Metal-binding</keyword>
<evidence type="ECO:0000259" key="15">
    <source>
        <dbReference type="Pfam" id="PF02880"/>
    </source>
</evidence>
<dbReference type="PRINTS" id="PR00509">
    <property type="entry name" value="PGMPMM"/>
</dbReference>
<dbReference type="InterPro" id="IPR005841">
    <property type="entry name" value="Alpha-D-phosphohexomutase_SF"/>
</dbReference>
<evidence type="ECO:0000256" key="8">
    <source>
        <dbReference type="ARBA" id="ARBA00023235"/>
    </source>
</evidence>
<dbReference type="RefSeq" id="WP_073024458.1">
    <property type="nucleotide sequence ID" value="NZ_FQZS01000004.1"/>
</dbReference>
<evidence type="ECO:0000256" key="11">
    <source>
        <dbReference type="ARBA" id="ARBA00041467"/>
    </source>
</evidence>
<accession>A0A1M6C1K0</accession>
<evidence type="ECO:0000256" key="6">
    <source>
        <dbReference type="ARBA" id="ARBA00022723"/>
    </source>
</evidence>
<dbReference type="Pfam" id="PF02879">
    <property type="entry name" value="PGM_PMM_II"/>
    <property type="match status" value="1"/>
</dbReference>
<dbReference type="GO" id="GO:0005975">
    <property type="term" value="P:carbohydrate metabolic process"/>
    <property type="evidence" value="ECO:0007669"/>
    <property type="project" value="InterPro"/>
</dbReference>
<evidence type="ECO:0000256" key="4">
    <source>
        <dbReference type="ARBA" id="ARBA00010231"/>
    </source>
</evidence>
<dbReference type="InterPro" id="IPR005845">
    <property type="entry name" value="A-D-PHexomutase_a/b/a-II"/>
</dbReference>
<dbReference type="CDD" id="cd05799">
    <property type="entry name" value="PGM2"/>
    <property type="match status" value="1"/>
</dbReference>
<gene>
    <name evidence="16" type="ORF">SAMN02745176_00637</name>
</gene>
<dbReference type="Gene3D" id="3.40.120.10">
    <property type="entry name" value="Alpha-D-Glucose-1,6-Bisphosphate, subunit A, domain 3"/>
    <property type="match status" value="3"/>
</dbReference>
<dbReference type="Gene3D" id="3.30.310.50">
    <property type="entry name" value="Alpha-D-phosphohexomutase, C-terminal domain"/>
    <property type="match status" value="1"/>
</dbReference>
<dbReference type="PANTHER" id="PTHR45745:SF1">
    <property type="entry name" value="PHOSPHOGLUCOMUTASE 2B-RELATED"/>
    <property type="match status" value="1"/>
</dbReference>
<keyword evidence="7 12" id="KW-0460">Magnesium</keyword>